<evidence type="ECO:0000313" key="1">
    <source>
        <dbReference type="EMBL" id="EKU10116.1"/>
    </source>
</evidence>
<dbReference type="EMBL" id="AMZQ01000021">
    <property type="protein sequence ID" value="EKU10116.1"/>
    <property type="molecule type" value="Genomic_DNA"/>
</dbReference>
<gene>
    <name evidence="1" type="ORF">CSUNSWCD_1480</name>
</gene>
<dbReference type="Proteomes" id="UP000011939">
    <property type="component" value="Unassembled WGS sequence"/>
</dbReference>
<organism evidence="1 2">
    <name type="scientific">Campylobacter showae CSUNSWCD</name>
    <dbReference type="NCBI Taxonomy" id="1244083"/>
    <lineage>
        <taxon>Bacteria</taxon>
        <taxon>Pseudomonadati</taxon>
        <taxon>Campylobacterota</taxon>
        <taxon>Epsilonproteobacteria</taxon>
        <taxon>Campylobacterales</taxon>
        <taxon>Campylobacteraceae</taxon>
        <taxon>Campylobacter</taxon>
    </lineage>
</organism>
<dbReference type="STRING" id="1244083.CSUNSWCD_1480"/>
<comment type="caution">
    <text evidence="1">The sequence shown here is derived from an EMBL/GenBank/DDBJ whole genome shotgun (WGS) entry which is preliminary data.</text>
</comment>
<dbReference type="AlphaFoldDB" id="M5INN6"/>
<accession>M5INN6</accession>
<evidence type="ECO:0000313" key="2">
    <source>
        <dbReference type="Proteomes" id="UP000011939"/>
    </source>
</evidence>
<protein>
    <submittedName>
        <fullName evidence="1">Uncharacterized protein</fullName>
    </submittedName>
</protein>
<dbReference type="RefSeq" id="WP_009497285.1">
    <property type="nucleotide sequence ID" value="NZ_AMZQ01000021.1"/>
</dbReference>
<reference evidence="1 2" key="1">
    <citation type="journal article" date="2013" name="Genome Announc.">
        <title>Genome Sequence of Campylobacter showae UNSWCD, Isolated from a Patient with Crohn's Disease.</title>
        <authorList>
            <person name="Tay A.P."/>
            <person name="Kaakoush N.O."/>
            <person name="Deshpande N.P."/>
            <person name="Chen Z."/>
            <person name="Mitchell H."/>
            <person name="Wilkins M.R."/>
        </authorList>
    </citation>
    <scope>NUCLEOTIDE SEQUENCE [LARGE SCALE GENOMIC DNA]</scope>
    <source>
        <strain evidence="1 2">CSUNSWCD</strain>
    </source>
</reference>
<sequence length="55" mass="6360">MKLEFRPKGATLFYEVWMVDFVRNIVRIKIAGGEAQEEILSEGELRVKGEQGMLF</sequence>
<dbReference type="PATRIC" id="fig|1244083.3.peg.2461"/>
<proteinExistence type="predicted"/>
<name>M5INN6_9BACT</name>